<sequence>MDDGGFSAFAQFPAEVRQLVWRYALAQSWSFSRLKRVNGGGLGLVGKLHRSVGQACREARGVMQATHELINGLGYVDFARHLFFFRDAKADRGVMQQAANGCDLLRRIRHVVLGPRDWPRLWHSLETMGSRCAELRALVVVAPWFDPAAILEAHGGSPEAAFEALDVAPYEAWGPLFRTTPLEIAPGIAALLAAVEHGGASNAERLSQYRERLDRAVQLIPSNVDELDNAYGRTRVALHKVEQAIVGFAGATPSLYLRTREELMSCPETRG</sequence>
<dbReference type="OrthoDB" id="4914638at2759"/>
<dbReference type="EMBL" id="JAIZPD010000005">
    <property type="protein sequence ID" value="KAH0962824.1"/>
    <property type="molecule type" value="Genomic_DNA"/>
</dbReference>
<dbReference type="GeneID" id="68354463"/>
<keyword evidence="2" id="KW-1185">Reference proteome</keyword>
<gene>
    <name evidence="1" type="ORF">HRG_05334</name>
</gene>
<reference evidence="1" key="1">
    <citation type="submission" date="2021-09" db="EMBL/GenBank/DDBJ databases">
        <title>A high-quality genome of the endoparasitic fungus Hirsutella rhossiliensis with a comparison of Hirsutella genomes reveals transposable elements contributing to genome size variation.</title>
        <authorList>
            <person name="Lin R."/>
            <person name="Jiao Y."/>
            <person name="Sun X."/>
            <person name="Ling J."/>
            <person name="Xie B."/>
            <person name="Cheng X."/>
        </authorList>
    </citation>
    <scope>NUCLEOTIDE SEQUENCE</scope>
    <source>
        <strain evidence="1">HR02</strain>
    </source>
</reference>
<evidence type="ECO:0000313" key="1">
    <source>
        <dbReference type="EMBL" id="KAH0962824.1"/>
    </source>
</evidence>
<organism evidence="1 2">
    <name type="scientific">Hirsutella rhossiliensis</name>
    <dbReference type="NCBI Taxonomy" id="111463"/>
    <lineage>
        <taxon>Eukaryota</taxon>
        <taxon>Fungi</taxon>
        <taxon>Dikarya</taxon>
        <taxon>Ascomycota</taxon>
        <taxon>Pezizomycotina</taxon>
        <taxon>Sordariomycetes</taxon>
        <taxon>Hypocreomycetidae</taxon>
        <taxon>Hypocreales</taxon>
        <taxon>Ophiocordycipitaceae</taxon>
        <taxon>Hirsutella</taxon>
    </lineage>
</organism>
<evidence type="ECO:0000313" key="2">
    <source>
        <dbReference type="Proteomes" id="UP000824596"/>
    </source>
</evidence>
<dbReference type="RefSeq" id="XP_044720337.1">
    <property type="nucleotide sequence ID" value="XM_044863805.1"/>
</dbReference>
<protein>
    <submittedName>
        <fullName evidence="1">Uncharacterized protein</fullName>
    </submittedName>
</protein>
<proteinExistence type="predicted"/>
<name>A0A9P8SI47_9HYPO</name>
<comment type="caution">
    <text evidence="1">The sequence shown here is derived from an EMBL/GenBank/DDBJ whole genome shotgun (WGS) entry which is preliminary data.</text>
</comment>
<accession>A0A9P8SI47</accession>
<dbReference type="Proteomes" id="UP000824596">
    <property type="component" value="Unassembled WGS sequence"/>
</dbReference>
<dbReference type="AlphaFoldDB" id="A0A9P8SI47"/>